<dbReference type="PANTHER" id="PTHR37423:SF2">
    <property type="entry name" value="MEMBRANE-BOUND LYTIC MUREIN TRANSGLYCOSYLASE C"/>
    <property type="match status" value="1"/>
</dbReference>
<dbReference type="CDD" id="cd00254">
    <property type="entry name" value="LT-like"/>
    <property type="match status" value="1"/>
</dbReference>
<sequence length="240" mass="25292">MATTALAAVAVAAQARPDCRSAAAEDLLDAAPSAGAEGFALTRRLCAAKLVRRSSTAALPAREPVVVRAEPVTAQARPSVPAPAPRPLQVVTTRDASGQARIRTLAPLMADVAQRHDIDPLLLHAVAHIESRHQSQAVSHAGARGLMQVMPATGRGLGVADARDLLTPEANLEASAKYLKQLQARFGNDLALVLAAYNAGEGAVERHGRRVPPFAETQAYVRNVLAVYAELRRWFGGGRA</sequence>
<gene>
    <name evidence="3" type="ORF">J2X21_002539</name>
</gene>
<keyword evidence="4" id="KW-1185">Reference proteome</keyword>
<feature type="domain" description="Transglycosylase SLT" evidence="2">
    <location>
        <begin position="112"/>
        <end position="211"/>
    </location>
</feature>
<dbReference type="Pfam" id="PF01464">
    <property type="entry name" value="SLT"/>
    <property type="match status" value="1"/>
</dbReference>
<dbReference type="EMBL" id="JAVDXV010000004">
    <property type="protein sequence ID" value="MDR7333405.1"/>
    <property type="molecule type" value="Genomic_DNA"/>
</dbReference>
<dbReference type="Proteomes" id="UP001180825">
    <property type="component" value="Unassembled WGS sequence"/>
</dbReference>
<comment type="similarity">
    <text evidence="1">Belongs to the transglycosylase Slt family.</text>
</comment>
<dbReference type="Gene3D" id="1.10.530.10">
    <property type="match status" value="1"/>
</dbReference>
<dbReference type="PANTHER" id="PTHR37423">
    <property type="entry name" value="SOLUBLE LYTIC MUREIN TRANSGLYCOSYLASE-RELATED"/>
    <property type="match status" value="1"/>
</dbReference>
<evidence type="ECO:0000256" key="1">
    <source>
        <dbReference type="ARBA" id="ARBA00007734"/>
    </source>
</evidence>
<dbReference type="InterPro" id="IPR008258">
    <property type="entry name" value="Transglycosylase_SLT_dom_1"/>
</dbReference>
<evidence type="ECO:0000313" key="4">
    <source>
        <dbReference type="Proteomes" id="UP001180825"/>
    </source>
</evidence>
<accession>A0ABU2A877</accession>
<dbReference type="InterPro" id="IPR023346">
    <property type="entry name" value="Lysozyme-like_dom_sf"/>
</dbReference>
<proteinExistence type="inferred from homology"/>
<name>A0ABU2A877_9BURK</name>
<dbReference type="SUPFAM" id="SSF53955">
    <property type="entry name" value="Lysozyme-like"/>
    <property type="match status" value="1"/>
</dbReference>
<protein>
    <submittedName>
        <fullName evidence="3">Soluble lytic murein transglycosylase-like protein</fullName>
    </submittedName>
</protein>
<reference evidence="3 4" key="1">
    <citation type="submission" date="2023-07" db="EMBL/GenBank/DDBJ databases">
        <title>Sorghum-associated microbial communities from plants grown in Nebraska, USA.</title>
        <authorList>
            <person name="Schachtman D."/>
        </authorList>
    </citation>
    <scope>NUCLEOTIDE SEQUENCE [LARGE SCALE GENOMIC DNA]</scope>
    <source>
        <strain evidence="3 4">BE316</strain>
    </source>
</reference>
<organism evidence="3 4">
    <name type="scientific">Roseateles asaccharophilus</name>
    <dbReference type="NCBI Taxonomy" id="582607"/>
    <lineage>
        <taxon>Bacteria</taxon>
        <taxon>Pseudomonadati</taxon>
        <taxon>Pseudomonadota</taxon>
        <taxon>Betaproteobacteria</taxon>
        <taxon>Burkholderiales</taxon>
        <taxon>Sphaerotilaceae</taxon>
        <taxon>Roseateles</taxon>
    </lineage>
</organism>
<dbReference type="RefSeq" id="WP_310328946.1">
    <property type="nucleotide sequence ID" value="NZ_JAVDXV010000004.1"/>
</dbReference>
<comment type="caution">
    <text evidence="3">The sequence shown here is derived from an EMBL/GenBank/DDBJ whole genome shotgun (WGS) entry which is preliminary data.</text>
</comment>
<evidence type="ECO:0000313" key="3">
    <source>
        <dbReference type="EMBL" id="MDR7333405.1"/>
    </source>
</evidence>
<evidence type="ECO:0000259" key="2">
    <source>
        <dbReference type="Pfam" id="PF01464"/>
    </source>
</evidence>